<sequence>MIEFEFVLLVSAILFPVIITYVVQKFFERNTAFRNRVEVFLLDEWAIDPVDRHLDEWDTELLAYDTSEQRRMTAENFSQLQQHNKKIMGEDALLGKRKLREIRYLLRQFAESNATIQPELKALCKKFAEQYEQYASLFKKLQIVRSALMTGRNELIDDQLIIMVPVENPILVVKQYLQDKHWYVVPTSSQITDKDSLLSWLVLRSIHPLHKDNFLKPKPYNNLPTRYVWHELTQDYCLAQELVEKAAILRAQAKTLGNAWHEIKKNQPKLSQTPQSFFAATDNELPRMNDAFRTAINNAAFSG</sequence>
<reference evidence="2 3" key="1">
    <citation type="journal article" date="2011" name="BMC Genomics">
        <title>Insight into cross-talk between intra-amoebal pathogens.</title>
        <authorList>
            <person name="Gimenez G."/>
            <person name="Bertelli C."/>
            <person name="Moliner C."/>
            <person name="Robert C."/>
            <person name="Raoult D."/>
            <person name="Fournier P.E."/>
            <person name="Greub G."/>
        </authorList>
    </citation>
    <scope>NUCLEOTIDE SEQUENCE [LARGE SCALE GENOMIC DNA]</scope>
    <source>
        <strain evidence="2 3">LLAP12</strain>
    </source>
</reference>
<gene>
    <name evidence="2" type="ORF">LDG_8122</name>
</gene>
<accession>G9ES49</accession>
<keyword evidence="1" id="KW-0472">Membrane</keyword>
<keyword evidence="1" id="KW-1133">Transmembrane helix</keyword>
<dbReference type="OrthoDB" id="5638443at2"/>
<dbReference type="eggNOG" id="ENOG5030TAM">
    <property type="taxonomic scope" value="Bacteria"/>
</dbReference>
<keyword evidence="1" id="KW-0812">Transmembrane</keyword>
<keyword evidence="3" id="KW-1185">Reference proteome</keyword>
<dbReference type="EMBL" id="JH413843">
    <property type="protein sequence ID" value="EHL29830.1"/>
    <property type="molecule type" value="Genomic_DNA"/>
</dbReference>
<organism evidence="2 3">
    <name type="scientific">Legionella drancourtii LLAP12</name>
    <dbReference type="NCBI Taxonomy" id="658187"/>
    <lineage>
        <taxon>Bacteria</taxon>
        <taxon>Pseudomonadati</taxon>
        <taxon>Pseudomonadota</taxon>
        <taxon>Gammaproteobacteria</taxon>
        <taxon>Legionellales</taxon>
        <taxon>Legionellaceae</taxon>
        <taxon>Legionella</taxon>
    </lineage>
</organism>
<evidence type="ECO:0000313" key="3">
    <source>
        <dbReference type="Proteomes" id="UP000002770"/>
    </source>
</evidence>
<dbReference type="AlphaFoldDB" id="G9ES49"/>
<dbReference type="HOGENOM" id="CLU_917619_0_0_6"/>
<protein>
    <submittedName>
        <fullName evidence="2">Uncharacterized protein</fullName>
    </submittedName>
</protein>
<proteinExistence type="predicted"/>
<evidence type="ECO:0000313" key="2">
    <source>
        <dbReference type="EMBL" id="EHL29830.1"/>
    </source>
</evidence>
<dbReference type="RefSeq" id="WP_006872005.1">
    <property type="nucleotide sequence ID" value="NZ_JH413843.1"/>
</dbReference>
<name>G9ES49_9GAMM</name>
<feature type="transmembrane region" description="Helical" evidence="1">
    <location>
        <begin position="6"/>
        <end position="27"/>
    </location>
</feature>
<dbReference type="Proteomes" id="UP000002770">
    <property type="component" value="Unassembled WGS sequence"/>
</dbReference>
<evidence type="ECO:0000256" key="1">
    <source>
        <dbReference type="SAM" id="Phobius"/>
    </source>
</evidence>
<dbReference type="InParanoid" id="G9ES49"/>